<evidence type="ECO:0000256" key="5">
    <source>
        <dbReference type="ARBA" id="ARBA00023155"/>
    </source>
</evidence>
<dbReference type="SUPFAM" id="SSF46689">
    <property type="entry name" value="Homeodomain-like"/>
    <property type="match status" value="1"/>
</dbReference>
<sequence length="192" mass="21329">MGHTNILSPGVYSEQHVEGRLLRDHNDPLLLSSDSSRSSGSHSASPRNTSRRKRTSFSKDHVELLKATFKTDPYPGISLRESLSQSTGLPESRIQVWFQNRRARTLKCKGAKKSLWQPDSPVQVQVPDSHLTPNLPAARPHHPSPVPPSQLHQGGAPQPLLLHPTPSSPFQPIPKSNLYFLNNFPPILLPFP</sequence>
<dbReference type="CDD" id="cd00086">
    <property type="entry name" value="homeodomain"/>
    <property type="match status" value="1"/>
</dbReference>
<dbReference type="SMART" id="SM00389">
    <property type="entry name" value="HOX"/>
    <property type="match status" value="1"/>
</dbReference>
<accession>A0AAV2JGC4</accession>
<dbReference type="Proteomes" id="UP001497482">
    <property type="component" value="Chromosome 13"/>
</dbReference>
<keyword evidence="6 7" id="KW-0539">Nucleus</keyword>
<dbReference type="GO" id="GO:0005634">
    <property type="term" value="C:nucleus"/>
    <property type="evidence" value="ECO:0007669"/>
    <property type="project" value="UniProtKB-SubCell"/>
</dbReference>
<evidence type="ECO:0000256" key="1">
    <source>
        <dbReference type="ARBA" id="ARBA00004123"/>
    </source>
</evidence>
<feature type="DNA-binding region" description="Homeobox" evidence="7">
    <location>
        <begin position="50"/>
        <end position="109"/>
    </location>
</feature>
<proteinExistence type="inferred from homology"/>
<feature type="domain" description="Homeobox" evidence="10">
    <location>
        <begin position="48"/>
        <end position="108"/>
    </location>
</feature>
<dbReference type="Gene3D" id="1.10.10.60">
    <property type="entry name" value="Homeodomain-like"/>
    <property type="match status" value="1"/>
</dbReference>
<evidence type="ECO:0000259" key="10">
    <source>
        <dbReference type="PROSITE" id="PS50071"/>
    </source>
</evidence>
<dbReference type="InterPro" id="IPR009057">
    <property type="entry name" value="Homeodomain-like_sf"/>
</dbReference>
<evidence type="ECO:0000256" key="7">
    <source>
        <dbReference type="PROSITE-ProRule" id="PRU00108"/>
    </source>
</evidence>
<dbReference type="Pfam" id="PF00046">
    <property type="entry name" value="Homeodomain"/>
    <property type="match status" value="1"/>
</dbReference>
<dbReference type="PROSITE" id="PS50071">
    <property type="entry name" value="HOMEOBOX_2"/>
    <property type="match status" value="1"/>
</dbReference>
<gene>
    <name evidence="11" type="ORF">KC01_LOCUS8170</name>
</gene>
<evidence type="ECO:0000313" key="12">
    <source>
        <dbReference type="Proteomes" id="UP001497482"/>
    </source>
</evidence>
<organism evidence="11 12">
    <name type="scientific">Knipowitschia caucasica</name>
    <name type="common">Caucasian dwarf goby</name>
    <name type="synonym">Pomatoschistus caucasicus</name>
    <dbReference type="NCBI Taxonomy" id="637954"/>
    <lineage>
        <taxon>Eukaryota</taxon>
        <taxon>Metazoa</taxon>
        <taxon>Chordata</taxon>
        <taxon>Craniata</taxon>
        <taxon>Vertebrata</taxon>
        <taxon>Euteleostomi</taxon>
        <taxon>Actinopterygii</taxon>
        <taxon>Neopterygii</taxon>
        <taxon>Teleostei</taxon>
        <taxon>Neoteleostei</taxon>
        <taxon>Acanthomorphata</taxon>
        <taxon>Gobiaria</taxon>
        <taxon>Gobiiformes</taxon>
        <taxon>Gobioidei</taxon>
        <taxon>Gobiidae</taxon>
        <taxon>Gobiinae</taxon>
        <taxon>Knipowitschia</taxon>
    </lineage>
</organism>
<dbReference type="GO" id="GO:0000981">
    <property type="term" value="F:DNA-binding transcription factor activity, RNA polymerase II-specific"/>
    <property type="evidence" value="ECO:0007669"/>
    <property type="project" value="TreeGrafter"/>
</dbReference>
<evidence type="ECO:0000256" key="4">
    <source>
        <dbReference type="ARBA" id="ARBA00023125"/>
    </source>
</evidence>
<evidence type="ECO:0000256" key="6">
    <source>
        <dbReference type="ARBA" id="ARBA00023242"/>
    </source>
</evidence>
<dbReference type="InterPro" id="IPR001356">
    <property type="entry name" value="HD"/>
</dbReference>
<feature type="region of interest" description="Disordered" evidence="9">
    <location>
        <begin position="112"/>
        <end position="167"/>
    </location>
</feature>
<keyword evidence="3" id="KW-0217">Developmental protein</keyword>
<feature type="compositionally biased region" description="Low complexity" evidence="9">
    <location>
        <begin position="32"/>
        <end position="45"/>
    </location>
</feature>
<evidence type="ECO:0000256" key="8">
    <source>
        <dbReference type="RuleBase" id="RU000682"/>
    </source>
</evidence>
<feature type="region of interest" description="Disordered" evidence="9">
    <location>
        <begin position="1"/>
        <end position="59"/>
    </location>
</feature>
<evidence type="ECO:0000256" key="9">
    <source>
        <dbReference type="SAM" id="MobiDB-lite"/>
    </source>
</evidence>
<protein>
    <recommendedName>
        <fullName evidence="10">Homeobox domain-containing protein</fullName>
    </recommendedName>
</protein>
<dbReference type="EMBL" id="OZ035835">
    <property type="protein sequence ID" value="CAL1576766.1"/>
    <property type="molecule type" value="Genomic_DNA"/>
</dbReference>
<dbReference type="GO" id="GO:0000977">
    <property type="term" value="F:RNA polymerase II transcription regulatory region sequence-specific DNA binding"/>
    <property type="evidence" value="ECO:0007669"/>
    <property type="project" value="TreeGrafter"/>
</dbReference>
<evidence type="ECO:0000256" key="3">
    <source>
        <dbReference type="ARBA" id="ARBA00022473"/>
    </source>
</evidence>
<keyword evidence="4 7" id="KW-0238">DNA-binding</keyword>
<reference evidence="11 12" key="1">
    <citation type="submission" date="2024-04" db="EMBL/GenBank/DDBJ databases">
        <authorList>
            <person name="Waldvogel A.-M."/>
            <person name="Schoenle A."/>
        </authorList>
    </citation>
    <scope>NUCLEOTIDE SEQUENCE [LARGE SCALE GENOMIC DNA]</scope>
</reference>
<evidence type="ECO:0000256" key="2">
    <source>
        <dbReference type="ARBA" id="ARBA00005733"/>
    </source>
</evidence>
<evidence type="ECO:0000313" key="11">
    <source>
        <dbReference type="EMBL" id="CAL1576766.1"/>
    </source>
</evidence>
<keyword evidence="5 7" id="KW-0371">Homeobox</keyword>
<comment type="similarity">
    <text evidence="2">Belongs to the paired homeobox family.</text>
</comment>
<dbReference type="InterPro" id="IPR051306">
    <property type="entry name" value="Homeobox_regulator"/>
</dbReference>
<comment type="subcellular location">
    <subcellularLocation>
        <location evidence="1 7 8">Nucleus</location>
    </subcellularLocation>
</comment>
<dbReference type="PANTHER" id="PTHR46123">
    <property type="entry name" value="MIX-TYPE HOMEOBOX GENE 1-RELATED"/>
    <property type="match status" value="1"/>
</dbReference>
<name>A0AAV2JGC4_KNICA</name>
<dbReference type="FunFam" id="1.10.10.60:FF:000312">
    <property type="entry name" value="Mix-type homeobox gene 1"/>
    <property type="match status" value="1"/>
</dbReference>
<feature type="compositionally biased region" description="Basic and acidic residues" evidence="9">
    <location>
        <begin position="15"/>
        <end position="27"/>
    </location>
</feature>
<dbReference type="PANTHER" id="PTHR46123:SF4">
    <property type="entry name" value="MIX-TYPE HOMEOBOX GENE 1-RELATED"/>
    <property type="match status" value="1"/>
</dbReference>
<keyword evidence="12" id="KW-1185">Reference proteome</keyword>
<dbReference type="AlphaFoldDB" id="A0AAV2JGC4"/>